<feature type="transmembrane region" description="Helical" evidence="2">
    <location>
        <begin position="526"/>
        <end position="549"/>
    </location>
</feature>
<feature type="compositionally biased region" description="Low complexity" evidence="1">
    <location>
        <begin position="563"/>
        <end position="580"/>
    </location>
</feature>
<feature type="domain" description="Thioredoxin" evidence="5">
    <location>
        <begin position="114"/>
        <end position="264"/>
    </location>
</feature>
<dbReference type="AlphaFoldDB" id="A0A8D8XYL3"/>
<dbReference type="EMBL" id="HBUF01349493">
    <property type="protein sequence ID" value="CAG6712578.1"/>
    <property type="molecule type" value="Transcribed_RNA"/>
</dbReference>
<reference evidence="6" key="1">
    <citation type="submission" date="2021-05" db="EMBL/GenBank/DDBJ databases">
        <authorList>
            <person name="Alioto T."/>
            <person name="Alioto T."/>
            <person name="Gomez Garrido J."/>
        </authorList>
    </citation>
    <scope>NUCLEOTIDE SEQUENCE</scope>
</reference>
<evidence type="ECO:0000256" key="3">
    <source>
        <dbReference type="SAM" id="SignalP"/>
    </source>
</evidence>
<sequence length="801" mass="93148">MICYSFLLYVLFLNYAVSLDPYEVLGVPKTASLKDIRKNYKQLVVEWHPDKNNDPKAQEKFLQLTEAYNVLADPERRKQYDLFGTIESFSSNGHDSSNRNNFRKHMYSPFDEMFSEGFNFPFEEHDISLFHKLSTTYRTYEKVFIPKSFTTPHLVLFYSDWCFACLQVEPIFKKLMDELSPLGVNFITIHVHNEQALARRLGVGSQLPQIALLTDARCSFFKEPSFSVQKMVEFFRQKLPYKMIIPLTASNVDVFLDAWREDNKVHALLFQRTLPVRLRYLINAFKHRKTITFGILAYDQEDSAAVFERFKVPGDKDSLLIFKEDKDQPSASITMVSIPVPTLQDITNNNHYLTLPRISSQSMLDAVCPVKKLCVVLFSEDSPEHDASRHTLRRFAQESRFVHNNIAFMYVFIEKQPEFVNALTSPEDSPEITLHIAAMWRMDYKKIKYGWLLGDDRDDWRDYNTTKDRLDAGLRSLVNDPYNNLLYDTALKEISDEYVQSLGVRIFNRIYMHLEMAQQSLSRQHILPAVSLIFTVIIIVILALIMNHYMKLEEEEIRKSHMQSDSSSYSSESTASTTSSMRNHSHSVSKEKKHKEIKQELKLHSLRAETYNGLVVLLKPGCRTLILFIDNKSSRKLVSQFHAMVWPYRKNKSLMFGYLNIERKQSREWFKDILLEALPPDTPLAINPRNCIGTVLSVNGYRKYFCMYHAKLTGQYGAKSKDNTIKGKGLSAYLGYNDSEYSDTDEEADLERGLHKHKSEPAPEYLLEDKLLDGFPNWLDRLFEGTTPRFYIEAWPEFKVA</sequence>
<accession>A0A8D8XYL3</accession>
<evidence type="ECO:0000313" key="6">
    <source>
        <dbReference type="EMBL" id="CAG6712578.1"/>
    </source>
</evidence>
<dbReference type="PRINTS" id="PR00625">
    <property type="entry name" value="JDOMAIN"/>
</dbReference>
<dbReference type="EMBL" id="HBUF01228922">
    <property type="protein sequence ID" value="CAG6672587.1"/>
    <property type="molecule type" value="Transcribed_RNA"/>
</dbReference>
<evidence type="ECO:0000256" key="1">
    <source>
        <dbReference type="SAM" id="MobiDB-lite"/>
    </source>
</evidence>
<dbReference type="InterPro" id="IPR036249">
    <property type="entry name" value="Thioredoxin-like_sf"/>
</dbReference>
<name>A0A8D8XYL3_9HEMI</name>
<keyword evidence="2" id="KW-0812">Transmembrane</keyword>
<dbReference type="CDD" id="cd06257">
    <property type="entry name" value="DnaJ"/>
    <property type="match status" value="1"/>
</dbReference>
<keyword evidence="3" id="KW-0732">Signal</keyword>
<feature type="signal peptide" evidence="3">
    <location>
        <begin position="1"/>
        <end position="18"/>
    </location>
</feature>
<dbReference type="EMBL" id="HBUF01649402">
    <property type="protein sequence ID" value="CAG6786691.1"/>
    <property type="molecule type" value="Transcribed_RNA"/>
</dbReference>
<dbReference type="Gene3D" id="3.40.30.10">
    <property type="entry name" value="Glutaredoxin"/>
    <property type="match status" value="1"/>
</dbReference>
<feature type="compositionally biased region" description="Basic residues" evidence="1">
    <location>
        <begin position="583"/>
        <end position="594"/>
    </location>
</feature>
<evidence type="ECO:0000256" key="2">
    <source>
        <dbReference type="SAM" id="Phobius"/>
    </source>
</evidence>
<feature type="domain" description="J" evidence="4">
    <location>
        <begin position="20"/>
        <end position="84"/>
    </location>
</feature>
<dbReference type="InterPro" id="IPR036869">
    <property type="entry name" value="J_dom_sf"/>
</dbReference>
<dbReference type="InterPro" id="IPR001623">
    <property type="entry name" value="DnaJ_domain"/>
</dbReference>
<protein>
    <submittedName>
        <fullName evidence="6">DnaJ homolog subfamily C member 16</fullName>
    </submittedName>
</protein>
<dbReference type="SMART" id="SM00271">
    <property type="entry name" value="DnaJ"/>
    <property type="match status" value="1"/>
</dbReference>
<dbReference type="SUPFAM" id="SSF52833">
    <property type="entry name" value="Thioredoxin-like"/>
    <property type="match status" value="1"/>
</dbReference>
<dbReference type="EMBL" id="HBUF01108856">
    <property type="protein sequence ID" value="CAG6639761.1"/>
    <property type="molecule type" value="Transcribed_RNA"/>
</dbReference>
<evidence type="ECO:0000259" key="4">
    <source>
        <dbReference type="PROSITE" id="PS50076"/>
    </source>
</evidence>
<dbReference type="EMBL" id="HBUF01349494">
    <property type="protein sequence ID" value="CAG6712580.1"/>
    <property type="molecule type" value="Transcribed_RNA"/>
</dbReference>
<dbReference type="EMBL" id="HBUF01108857">
    <property type="protein sequence ID" value="CAG6639762.1"/>
    <property type="molecule type" value="Transcribed_RNA"/>
</dbReference>
<dbReference type="PROSITE" id="PS50076">
    <property type="entry name" value="DNAJ_2"/>
    <property type="match status" value="1"/>
</dbReference>
<dbReference type="EMBL" id="HBUF01228920">
    <property type="protein sequence ID" value="CAG6672577.1"/>
    <property type="molecule type" value="Transcribed_RNA"/>
</dbReference>
<dbReference type="EMBL" id="HBUF01349492">
    <property type="protein sequence ID" value="CAG6712576.1"/>
    <property type="molecule type" value="Transcribed_RNA"/>
</dbReference>
<feature type="chain" id="PRO_5036428902" evidence="3">
    <location>
        <begin position="19"/>
        <end position="801"/>
    </location>
</feature>
<keyword evidence="2" id="KW-1133">Transmembrane helix</keyword>
<dbReference type="InterPro" id="IPR052448">
    <property type="entry name" value="DnaJ_C16_autophagy_reg"/>
</dbReference>
<dbReference type="EMBL" id="HBUF01228921">
    <property type="protein sequence ID" value="CAG6672582.1"/>
    <property type="molecule type" value="Transcribed_RNA"/>
</dbReference>
<dbReference type="Pfam" id="PF00226">
    <property type="entry name" value="DnaJ"/>
    <property type="match status" value="1"/>
</dbReference>
<dbReference type="EMBL" id="HBUF01649403">
    <property type="protein sequence ID" value="CAG6786694.1"/>
    <property type="molecule type" value="Transcribed_RNA"/>
</dbReference>
<organism evidence="6">
    <name type="scientific">Cacopsylla melanoneura</name>
    <dbReference type="NCBI Taxonomy" id="428564"/>
    <lineage>
        <taxon>Eukaryota</taxon>
        <taxon>Metazoa</taxon>
        <taxon>Ecdysozoa</taxon>
        <taxon>Arthropoda</taxon>
        <taxon>Hexapoda</taxon>
        <taxon>Insecta</taxon>
        <taxon>Pterygota</taxon>
        <taxon>Neoptera</taxon>
        <taxon>Paraneoptera</taxon>
        <taxon>Hemiptera</taxon>
        <taxon>Sternorrhyncha</taxon>
        <taxon>Psylloidea</taxon>
        <taxon>Psyllidae</taxon>
        <taxon>Psyllinae</taxon>
        <taxon>Cacopsylla</taxon>
    </lineage>
</organism>
<keyword evidence="2" id="KW-0472">Membrane</keyword>
<dbReference type="EMBL" id="HBUF01108855">
    <property type="protein sequence ID" value="CAG6639760.1"/>
    <property type="molecule type" value="Transcribed_RNA"/>
</dbReference>
<dbReference type="Pfam" id="PF00085">
    <property type="entry name" value="Thioredoxin"/>
    <property type="match status" value="1"/>
</dbReference>
<dbReference type="InterPro" id="IPR013766">
    <property type="entry name" value="Thioredoxin_domain"/>
</dbReference>
<dbReference type="PROSITE" id="PS51352">
    <property type="entry name" value="THIOREDOXIN_2"/>
    <property type="match status" value="1"/>
</dbReference>
<dbReference type="Gene3D" id="1.10.287.110">
    <property type="entry name" value="DnaJ domain"/>
    <property type="match status" value="1"/>
</dbReference>
<dbReference type="PANTHER" id="PTHR44303:SF2">
    <property type="entry name" value="DNAJ HOMOLOG SUBFAMILY C MEMBER 16"/>
    <property type="match status" value="1"/>
</dbReference>
<evidence type="ECO:0000259" key="5">
    <source>
        <dbReference type="PROSITE" id="PS51352"/>
    </source>
</evidence>
<dbReference type="PANTHER" id="PTHR44303">
    <property type="entry name" value="DNAJ HOMOLOG SUBFAMILY C MEMBER 16"/>
    <property type="match status" value="1"/>
</dbReference>
<feature type="region of interest" description="Disordered" evidence="1">
    <location>
        <begin position="561"/>
        <end position="594"/>
    </location>
</feature>
<proteinExistence type="predicted"/>
<dbReference type="SUPFAM" id="SSF46565">
    <property type="entry name" value="Chaperone J-domain"/>
    <property type="match status" value="1"/>
</dbReference>
<dbReference type="EMBL" id="HBUF01108854">
    <property type="protein sequence ID" value="CAG6639759.1"/>
    <property type="molecule type" value="Transcribed_RNA"/>
</dbReference>